<dbReference type="Proteomes" id="UP000325081">
    <property type="component" value="Unassembled WGS sequence"/>
</dbReference>
<evidence type="ECO:0000313" key="5">
    <source>
        <dbReference type="Proteomes" id="UP000325081"/>
    </source>
</evidence>
<dbReference type="OrthoDB" id="185373at2759"/>
<sequence>MGYSTLNFFSQSTPSCTLECKIPFTGHNSVCNSFAFQNYKCRRPNPYRFLIFGSINECGVSGNAVKEIESSTVKFDKKVPELTEEQMLAISQLSSKMSNRCKALMRKIICLSGENGNVDNMLAAWVKSTNPRRADWLSILKELERTSHPLYFECALFVVKNRQVFECAFTQDSFEPNIRDYTKIIHAYAKQNMLRKAENALSSMKNKGFLFDQVILTALVHMYSKSGDLERAEQSFEDMKMLGVPLDRRSYGSMIMAYIRAGKLGSGESLLREMEAQDVYAGREVYKALLRAYSMLGDSCGAQRVFDAIQLAGTIPDARVCGLLINAYLVSGLNREARVAFENMRKSGLAPNDRCVGLVLAAFEKENRLNEALSLLVELEREGFVLGEESLRLVMDWFKKIGIEEKVEDVLRDFVPRTT</sequence>
<keyword evidence="5" id="KW-1185">Reference proteome</keyword>
<dbReference type="AlphaFoldDB" id="A0A5A7R1C9"/>
<dbReference type="NCBIfam" id="TIGR00756">
    <property type="entry name" value="PPR"/>
    <property type="match status" value="2"/>
</dbReference>
<dbReference type="PANTHER" id="PTHR46862">
    <property type="entry name" value="OS07G0661900 PROTEIN"/>
    <property type="match status" value="1"/>
</dbReference>
<feature type="repeat" description="PPR" evidence="2">
    <location>
        <begin position="177"/>
        <end position="211"/>
    </location>
</feature>
<dbReference type="InterPro" id="IPR033443">
    <property type="entry name" value="PROP1-like_PPR_dom"/>
</dbReference>
<dbReference type="PANTHER" id="PTHR46862:SF3">
    <property type="entry name" value="OS07G0661900 PROTEIN"/>
    <property type="match status" value="1"/>
</dbReference>
<keyword evidence="1" id="KW-0677">Repeat</keyword>
<comment type="caution">
    <text evidence="4">The sequence shown here is derived from an EMBL/GenBank/DDBJ whole genome shotgun (WGS) entry which is preliminary data.</text>
</comment>
<feature type="repeat" description="PPR" evidence="2">
    <location>
        <begin position="317"/>
        <end position="351"/>
    </location>
</feature>
<evidence type="ECO:0000256" key="2">
    <source>
        <dbReference type="PROSITE-ProRule" id="PRU00708"/>
    </source>
</evidence>
<dbReference type="InterPro" id="IPR002885">
    <property type="entry name" value="PPR_rpt"/>
</dbReference>
<feature type="repeat" description="PPR" evidence="2">
    <location>
        <begin position="247"/>
        <end position="281"/>
    </location>
</feature>
<reference evidence="5" key="1">
    <citation type="journal article" date="2019" name="Curr. Biol.">
        <title>Genome Sequence of Striga asiatica Provides Insight into the Evolution of Plant Parasitism.</title>
        <authorList>
            <person name="Yoshida S."/>
            <person name="Kim S."/>
            <person name="Wafula E.K."/>
            <person name="Tanskanen J."/>
            <person name="Kim Y.M."/>
            <person name="Honaas L."/>
            <person name="Yang Z."/>
            <person name="Spallek T."/>
            <person name="Conn C.E."/>
            <person name="Ichihashi Y."/>
            <person name="Cheong K."/>
            <person name="Cui S."/>
            <person name="Der J.P."/>
            <person name="Gundlach H."/>
            <person name="Jiao Y."/>
            <person name="Hori C."/>
            <person name="Ishida J.K."/>
            <person name="Kasahara H."/>
            <person name="Kiba T."/>
            <person name="Kim M.S."/>
            <person name="Koo N."/>
            <person name="Laohavisit A."/>
            <person name="Lee Y.H."/>
            <person name="Lumba S."/>
            <person name="McCourt P."/>
            <person name="Mortimer J.C."/>
            <person name="Mutuku J.M."/>
            <person name="Nomura T."/>
            <person name="Sasaki-Sekimoto Y."/>
            <person name="Seto Y."/>
            <person name="Wang Y."/>
            <person name="Wakatake T."/>
            <person name="Sakakibara H."/>
            <person name="Demura T."/>
            <person name="Yamaguchi S."/>
            <person name="Yoneyama K."/>
            <person name="Manabe R.I."/>
            <person name="Nelson D.C."/>
            <person name="Schulman A.H."/>
            <person name="Timko M.P."/>
            <person name="dePamphilis C.W."/>
            <person name="Choi D."/>
            <person name="Shirasu K."/>
        </authorList>
    </citation>
    <scope>NUCLEOTIDE SEQUENCE [LARGE SCALE GENOMIC DNA]</scope>
    <source>
        <strain evidence="5">cv. UVA1</strain>
    </source>
</reference>
<feature type="domain" description="PROP1-like PPR" evidence="3">
    <location>
        <begin position="190"/>
        <end position="299"/>
    </location>
</feature>
<dbReference type="PROSITE" id="PS51375">
    <property type="entry name" value="PPR"/>
    <property type="match status" value="4"/>
</dbReference>
<evidence type="ECO:0000259" key="3">
    <source>
        <dbReference type="Pfam" id="PF17177"/>
    </source>
</evidence>
<gene>
    <name evidence="4" type="ORF">STAS_28874</name>
</gene>
<dbReference type="Gene3D" id="1.25.40.10">
    <property type="entry name" value="Tetratricopeptide repeat domain"/>
    <property type="match status" value="2"/>
</dbReference>
<feature type="repeat" description="PPR" evidence="2">
    <location>
        <begin position="212"/>
        <end position="246"/>
    </location>
</feature>
<dbReference type="Pfam" id="PF17177">
    <property type="entry name" value="PPR_long"/>
    <property type="match status" value="1"/>
</dbReference>
<dbReference type="EMBL" id="BKCP01009737">
    <property type="protein sequence ID" value="GER51485.1"/>
    <property type="molecule type" value="Genomic_DNA"/>
</dbReference>
<accession>A0A5A7R1C9</accession>
<dbReference type="Pfam" id="PF01535">
    <property type="entry name" value="PPR"/>
    <property type="match status" value="2"/>
</dbReference>
<dbReference type="InterPro" id="IPR011990">
    <property type="entry name" value="TPR-like_helical_dom_sf"/>
</dbReference>
<evidence type="ECO:0000313" key="4">
    <source>
        <dbReference type="EMBL" id="GER51485.1"/>
    </source>
</evidence>
<proteinExistence type="predicted"/>
<protein>
    <submittedName>
        <fullName evidence="4">Pentatricopeptide repeat-containing protein</fullName>
    </submittedName>
</protein>
<evidence type="ECO:0000256" key="1">
    <source>
        <dbReference type="ARBA" id="ARBA00022737"/>
    </source>
</evidence>
<name>A0A5A7R1C9_STRAF</name>
<organism evidence="4 5">
    <name type="scientific">Striga asiatica</name>
    <name type="common">Asiatic witchweed</name>
    <name type="synonym">Buchnera asiatica</name>
    <dbReference type="NCBI Taxonomy" id="4170"/>
    <lineage>
        <taxon>Eukaryota</taxon>
        <taxon>Viridiplantae</taxon>
        <taxon>Streptophyta</taxon>
        <taxon>Embryophyta</taxon>
        <taxon>Tracheophyta</taxon>
        <taxon>Spermatophyta</taxon>
        <taxon>Magnoliopsida</taxon>
        <taxon>eudicotyledons</taxon>
        <taxon>Gunneridae</taxon>
        <taxon>Pentapetalae</taxon>
        <taxon>asterids</taxon>
        <taxon>lamiids</taxon>
        <taxon>Lamiales</taxon>
        <taxon>Orobanchaceae</taxon>
        <taxon>Buchnereae</taxon>
        <taxon>Striga</taxon>
    </lineage>
</organism>